<dbReference type="Pfam" id="PF00440">
    <property type="entry name" value="TetR_N"/>
    <property type="match status" value="1"/>
</dbReference>
<dbReference type="Proteomes" id="UP000277424">
    <property type="component" value="Unassembled WGS sequence"/>
</dbReference>
<comment type="caution">
    <text evidence="6">The sequence shown here is derived from an EMBL/GenBank/DDBJ whole genome shotgun (WGS) entry which is preliminary data.</text>
</comment>
<dbReference type="PRINTS" id="PR00455">
    <property type="entry name" value="HTHTETR"/>
</dbReference>
<dbReference type="InterPro" id="IPR023772">
    <property type="entry name" value="DNA-bd_HTH_TetR-type_CS"/>
</dbReference>
<evidence type="ECO:0000259" key="5">
    <source>
        <dbReference type="PROSITE" id="PS50977"/>
    </source>
</evidence>
<keyword evidence="2 4" id="KW-0238">DNA-binding</keyword>
<keyword evidence="3" id="KW-0804">Transcription</keyword>
<dbReference type="PROSITE" id="PS50977">
    <property type="entry name" value="HTH_TETR_2"/>
    <property type="match status" value="1"/>
</dbReference>
<accession>A0A420WN02</accession>
<dbReference type="EMBL" id="RBIG01000001">
    <property type="protein sequence ID" value="RKQ72387.1"/>
    <property type="molecule type" value="Genomic_DNA"/>
</dbReference>
<dbReference type="PANTHER" id="PTHR30055:SF234">
    <property type="entry name" value="HTH-TYPE TRANSCRIPTIONAL REGULATOR BETI"/>
    <property type="match status" value="1"/>
</dbReference>
<gene>
    <name evidence="6" type="ORF">BCL74_0151</name>
</gene>
<evidence type="ECO:0000256" key="1">
    <source>
        <dbReference type="ARBA" id="ARBA00023015"/>
    </source>
</evidence>
<dbReference type="InterPro" id="IPR009057">
    <property type="entry name" value="Homeodomain-like_sf"/>
</dbReference>
<evidence type="ECO:0000313" key="7">
    <source>
        <dbReference type="Proteomes" id="UP000277424"/>
    </source>
</evidence>
<evidence type="ECO:0000256" key="4">
    <source>
        <dbReference type="PROSITE-ProRule" id="PRU00335"/>
    </source>
</evidence>
<organism evidence="6 7">
    <name type="scientific">Oceanibaculum indicum</name>
    <dbReference type="NCBI Taxonomy" id="526216"/>
    <lineage>
        <taxon>Bacteria</taxon>
        <taxon>Pseudomonadati</taxon>
        <taxon>Pseudomonadota</taxon>
        <taxon>Alphaproteobacteria</taxon>
        <taxon>Rhodospirillales</taxon>
        <taxon>Oceanibaculaceae</taxon>
        <taxon>Oceanibaculum</taxon>
    </lineage>
</organism>
<evidence type="ECO:0000313" key="6">
    <source>
        <dbReference type="EMBL" id="RKQ72387.1"/>
    </source>
</evidence>
<feature type="domain" description="HTH tetR-type" evidence="5">
    <location>
        <begin position="10"/>
        <end position="70"/>
    </location>
</feature>
<dbReference type="InterPro" id="IPR001647">
    <property type="entry name" value="HTH_TetR"/>
</dbReference>
<dbReference type="Gene3D" id="1.10.357.10">
    <property type="entry name" value="Tetracycline Repressor, domain 2"/>
    <property type="match status" value="1"/>
</dbReference>
<dbReference type="PANTHER" id="PTHR30055">
    <property type="entry name" value="HTH-TYPE TRANSCRIPTIONAL REGULATOR RUTR"/>
    <property type="match status" value="1"/>
</dbReference>
<keyword evidence="1" id="KW-0805">Transcription regulation</keyword>
<dbReference type="GO" id="GO:0000976">
    <property type="term" value="F:transcription cis-regulatory region binding"/>
    <property type="evidence" value="ECO:0007669"/>
    <property type="project" value="TreeGrafter"/>
</dbReference>
<feature type="DNA-binding region" description="H-T-H motif" evidence="4">
    <location>
        <begin position="33"/>
        <end position="52"/>
    </location>
</feature>
<evidence type="ECO:0000256" key="2">
    <source>
        <dbReference type="ARBA" id="ARBA00023125"/>
    </source>
</evidence>
<sequence>MNEICETSALTKMEQVADAARRLFARYGYKRTSMDDIAREAGVAKATLYLHFKGKDDVFRTMMRRTADLVLTRCDAALTSGAPFAERLEGVLGAYYGTWIDLFGDPAHWGELVLVKTQIAMDQAKELEGLYIDRFRGFLAKAEADGEIDLSRAGTDADQLCQTLMQAALGAKSGTPPTQEEFRQRMRNIARLAAAALTR</sequence>
<proteinExistence type="predicted"/>
<dbReference type="InterPro" id="IPR050109">
    <property type="entry name" value="HTH-type_TetR-like_transc_reg"/>
</dbReference>
<dbReference type="PROSITE" id="PS01081">
    <property type="entry name" value="HTH_TETR_1"/>
    <property type="match status" value="1"/>
</dbReference>
<protein>
    <submittedName>
        <fullName evidence="6">AcrR family transcriptional regulator</fullName>
    </submittedName>
</protein>
<name>A0A420WN02_9PROT</name>
<dbReference type="GO" id="GO:0003700">
    <property type="term" value="F:DNA-binding transcription factor activity"/>
    <property type="evidence" value="ECO:0007669"/>
    <property type="project" value="TreeGrafter"/>
</dbReference>
<dbReference type="FunFam" id="1.10.10.60:FF:000141">
    <property type="entry name" value="TetR family transcriptional regulator"/>
    <property type="match status" value="1"/>
</dbReference>
<dbReference type="RefSeq" id="WP_008942856.1">
    <property type="nucleotide sequence ID" value="NZ_RBIG01000001.1"/>
</dbReference>
<dbReference type="AlphaFoldDB" id="A0A420WN02"/>
<reference evidence="6 7" key="1">
    <citation type="submission" date="2018-10" db="EMBL/GenBank/DDBJ databases">
        <title>Comparative analysis of microorganisms from saline springs in Andes Mountain Range, Colombia.</title>
        <authorList>
            <person name="Rubin E."/>
        </authorList>
    </citation>
    <scope>NUCLEOTIDE SEQUENCE [LARGE SCALE GENOMIC DNA]</scope>
    <source>
        <strain evidence="6 7">USBA 36</strain>
    </source>
</reference>
<evidence type="ECO:0000256" key="3">
    <source>
        <dbReference type="ARBA" id="ARBA00023163"/>
    </source>
</evidence>
<dbReference type="SUPFAM" id="SSF46689">
    <property type="entry name" value="Homeodomain-like"/>
    <property type="match status" value="1"/>
</dbReference>